<dbReference type="PROSITE" id="PS50887">
    <property type="entry name" value="GGDEF"/>
    <property type="match status" value="1"/>
</dbReference>
<accession>A0ABS2KXF7</accession>
<dbReference type="InterPro" id="IPR050469">
    <property type="entry name" value="Diguanylate_Cyclase"/>
</dbReference>
<dbReference type="SMART" id="SM00267">
    <property type="entry name" value="GGDEF"/>
    <property type="match status" value="1"/>
</dbReference>
<feature type="transmembrane region" description="Helical" evidence="6">
    <location>
        <begin position="209"/>
        <end position="230"/>
    </location>
</feature>
<feature type="transmembrane region" description="Helical" evidence="6">
    <location>
        <begin position="70"/>
        <end position="87"/>
    </location>
</feature>
<feature type="transmembrane region" description="Helical" evidence="6">
    <location>
        <begin position="242"/>
        <end position="262"/>
    </location>
</feature>
<evidence type="ECO:0000313" key="9">
    <source>
        <dbReference type="Proteomes" id="UP000703038"/>
    </source>
</evidence>
<dbReference type="InterPro" id="IPR029787">
    <property type="entry name" value="Nucleotide_cyclase"/>
</dbReference>
<evidence type="ECO:0000259" key="7">
    <source>
        <dbReference type="PROSITE" id="PS50887"/>
    </source>
</evidence>
<dbReference type="Proteomes" id="UP000703038">
    <property type="component" value="Unassembled WGS sequence"/>
</dbReference>
<name>A0ABS2KXF7_9NOCA</name>
<organism evidence="8 9">
    <name type="scientific">Rhodococcoides corynebacterioides</name>
    <dbReference type="NCBI Taxonomy" id="53972"/>
    <lineage>
        <taxon>Bacteria</taxon>
        <taxon>Bacillati</taxon>
        <taxon>Actinomycetota</taxon>
        <taxon>Actinomycetes</taxon>
        <taxon>Mycobacteriales</taxon>
        <taxon>Nocardiaceae</taxon>
        <taxon>Rhodococcoides</taxon>
    </lineage>
</organism>
<proteinExistence type="predicted"/>
<feature type="transmembrane region" description="Helical" evidence="6">
    <location>
        <begin position="171"/>
        <end position="188"/>
    </location>
</feature>
<dbReference type="EMBL" id="JAFBBK010000001">
    <property type="protein sequence ID" value="MBM7416614.1"/>
    <property type="molecule type" value="Genomic_DNA"/>
</dbReference>
<feature type="transmembrane region" description="Helical" evidence="6">
    <location>
        <begin position="21"/>
        <end position="40"/>
    </location>
</feature>
<dbReference type="InterPro" id="IPR007895">
    <property type="entry name" value="MASE1"/>
</dbReference>
<feature type="transmembrane region" description="Helical" evidence="6">
    <location>
        <begin position="133"/>
        <end position="151"/>
    </location>
</feature>
<dbReference type="InterPro" id="IPR000160">
    <property type="entry name" value="GGDEF_dom"/>
</dbReference>
<keyword evidence="9" id="KW-1185">Reference proteome</keyword>
<sequence>MRRTTLPATPEPDMRSPAARAATDVAMLSAAVFVAAIIGIHSRPPGLLASVWVANAVALSVFVRWPRTFTAPAAVAALLTLVTADLVSGTDVYATIAFNVANIVGILGGTLVIRRRHPEPMTFAGSADFARMCIGIVVAALLSTTVATLSSSRLGPHAPAVEALSWFGSELTSYLLIVPVLLSFRASTPRRRSRPASLRGLITGETAPIALTVLLMLAGLIVQGPLLLALPLPALLWCATRIPIFGTALLTALWSAWTLLFLGRGELQTGGLLGADGQDGASAVLSVALVALGPLLVAAVSLDRMAVQNKLREALEYDSLTGVLSRAAFLRRSQQRLDTLITDSRPVALLMLDLDHFKSINDTLGHAVGDIALVRSAACIRGALPDDAIAGRMGGEEFAILLPHADQEDAASIADSIRRDHERLHVLSSRTATVSIGLAWSSYAPQSVSPLLVSADHALYDAKRRGRNTVVAVSLD</sequence>
<comment type="subcellular location">
    <subcellularLocation>
        <location evidence="1">Cell membrane</location>
        <topology evidence="1">Multi-pass membrane protein</topology>
    </subcellularLocation>
</comment>
<evidence type="ECO:0000256" key="1">
    <source>
        <dbReference type="ARBA" id="ARBA00004651"/>
    </source>
</evidence>
<evidence type="ECO:0000256" key="6">
    <source>
        <dbReference type="SAM" id="Phobius"/>
    </source>
</evidence>
<dbReference type="PANTHER" id="PTHR45138">
    <property type="entry name" value="REGULATORY COMPONENTS OF SENSORY TRANSDUCTION SYSTEM"/>
    <property type="match status" value="1"/>
</dbReference>
<keyword evidence="3 6" id="KW-0812">Transmembrane</keyword>
<gene>
    <name evidence="8" type="ORF">JOE42_003347</name>
</gene>
<dbReference type="SUPFAM" id="SSF55073">
    <property type="entry name" value="Nucleotide cyclase"/>
    <property type="match status" value="1"/>
</dbReference>
<comment type="caution">
    <text evidence="8">The sequence shown here is derived from an EMBL/GenBank/DDBJ whole genome shotgun (WGS) entry which is preliminary data.</text>
</comment>
<evidence type="ECO:0000256" key="5">
    <source>
        <dbReference type="ARBA" id="ARBA00023136"/>
    </source>
</evidence>
<feature type="domain" description="GGDEF" evidence="7">
    <location>
        <begin position="345"/>
        <end position="475"/>
    </location>
</feature>
<dbReference type="CDD" id="cd01949">
    <property type="entry name" value="GGDEF"/>
    <property type="match status" value="1"/>
</dbReference>
<reference evidence="8 9" key="1">
    <citation type="submission" date="2021-01" db="EMBL/GenBank/DDBJ databases">
        <title>Genomics of switchgrass bacterial isolates.</title>
        <authorList>
            <person name="Shade A."/>
        </authorList>
    </citation>
    <scope>NUCLEOTIDE SEQUENCE [LARGE SCALE GENOMIC DNA]</scope>
    <source>
        <strain evidence="8 9">PvP111</strain>
    </source>
</reference>
<feature type="transmembrane region" description="Helical" evidence="6">
    <location>
        <begin position="46"/>
        <end position="63"/>
    </location>
</feature>
<dbReference type="InterPro" id="IPR043128">
    <property type="entry name" value="Rev_trsase/Diguanyl_cyclase"/>
</dbReference>
<feature type="transmembrane region" description="Helical" evidence="6">
    <location>
        <begin position="283"/>
        <end position="302"/>
    </location>
</feature>
<protein>
    <submittedName>
        <fullName evidence="8">Diguanylate cyclase (GGDEF)-like protein</fullName>
    </submittedName>
</protein>
<evidence type="ECO:0000313" key="8">
    <source>
        <dbReference type="EMBL" id="MBM7416614.1"/>
    </source>
</evidence>
<evidence type="ECO:0000256" key="2">
    <source>
        <dbReference type="ARBA" id="ARBA00022475"/>
    </source>
</evidence>
<keyword evidence="2" id="KW-1003">Cell membrane</keyword>
<dbReference type="RefSeq" id="WP_204869383.1">
    <property type="nucleotide sequence ID" value="NZ_JAFBBK010000001.1"/>
</dbReference>
<dbReference type="PANTHER" id="PTHR45138:SF9">
    <property type="entry name" value="DIGUANYLATE CYCLASE DGCM-RELATED"/>
    <property type="match status" value="1"/>
</dbReference>
<keyword evidence="4 6" id="KW-1133">Transmembrane helix</keyword>
<dbReference type="Pfam" id="PF05231">
    <property type="entry name" value="MASE1"/>
    <property type="match status" value="1"/>
</dbReference>
<feature type="transmembrane region" description="Helical" evidence="6">
    <location>
        <begin position="93"/>
        <end position="113"/>
    </location>
</feature>
<dbReference type="Gene3D" id="3.30.70.270">
    <property type="match status" value="1"/>
</dbReference>
<dbReference type="Pfam" id="PF00990">
    <property type="entry name" value="GGDEF"/>
    <property type="match status" value="1"/>
</dbReference>
<dbReference type="NCBIfam" id="TIGR00254">
    <property type="entry name" value="GGDEF"/>
    <property type="match status" value="1"/>
</dbReference>
<evidence type="ECO:0000256" key="3">
    <source>
        <dbReference type="ARBA" id="ARBA00022692"/>
    </source>
</evidence>
<keyword evidence="5 6" id="KW-0472">Membrane</keyword>
<evidence type="ECO:0000256" key="4">
    <source>
        <dbReference type="ARBA" id="ARBA00022989"/>
    </source>
</evidence>